<sequence length="126" mass="13332">MGIRELAIFLGGLSLGAVLTICLGFPRIGRAAAKSLGVFALAAGFGLLVWASVSLYRGESMNLPIYGDYALTYGGESFGWGGALFLGGLVTLIVSRRQTQPKPQQAEEEAQDTPPAYSPLPPDEDR</sequence>
<evidence type="ECO:0000256" key="1">
    <source>
        <dbReference type="SAM" id="MobiDB-lite"/>
    </source>
</evidence>
<feature type="region of interest" description="Disordered" evidence="1">
    <location>
        <begin position="98"/>
        <end position="126"/>
    </location>
</feature>
<keyword evidence="4" id="KW-1185">Reference proteome</keyword>
<gene>
    <name evidence="3" type="ordered locus">Isop_1010</name>
</gene>
<feature type="compositionally biased region" description="Pro residues" evidence="1">
    <location>
        <begin position="116"/>
        <end position="126"/>
    </location>
</feature>
<dbReference type="KEGG" id="ipa:Isop_1010"/>
<keyword evidence="2" id="KW-0472">Membrane</keyword>
<evidence type="ECO:0000313" key="3">
    <source>
        <dbReference type="EMBL" id="ADV61599.1"/>
    </source>
</evidence>
<accession>E8R412</accession>
<dbReference type="HOGENOM" id="CLU_1978499_0_0_0"/>
<reference key="1">
    <citation type="submission" date="2010-11" db="EMBL/GenBank/DDBJ databases">
        <title>The complete sequence of chromosome of Isophaera pallida ATCC 43644.</title>
        <authorList>
            <consortium name="US DOE Joint Genome Institute (JGI-PGF)"/>
            <person name="Lucas S."/>
            <person name="Copeland A."/>
            <person name="Lapidus A."/>
            <person name="Bruce D."/>
            <person name="Goodwin L."/>
            <person name="Pitluck S."/>
            <person name="Kyrpides N."/>
            <person name="Mavromatis K."/>
            <person name="Pagani I."/>
            <person name="Ivanova N."/>
            <person name="Saunders E."/>
            <person name="Brettin T."/>
            <person name="Detter J.C."/>
            <person name="Han C."/>
            <person name="Tapia R."/>
            <person name="Land M."/>
            <person name="Hauser L."/>
            <person name="Markowitz V."/>
            <person name="Cheng J.-F."/>
            <person name="Hugenholtz P."/>
            <person name="Woyke T."/>
            <person name="Wu D."/>
            <person name="Eisen J.A."/>
        </authorList>
    </citation>
    <scope>NUCLEOTIDE SEQUENCE</scope>
    <source>
        <strain>ATCC 43644</strain>
    </source>
</reference>
<evidence type="ECO:0000256" key="2">
    <source>
        <dbReference type="SAM" id="Phobius"/>
    </source>
</evidence>
<dbReference type="AlphaFoldDB" id="E8R412"/>
<proteinExistence type="predicted"/>
<organism evidence="3 4">
    <name type="scientific">Isosphaera pallida (strain ATCC 43644 / DSM 9630 / IS1B)</name>
    <dbReference type="NCBI Taxonomy" id="575540"/>
    <lineage>
        <taxon>Bacteria</taxon>
        <taxon>Pseudomonadati</taxon>
        <taxon>Planctomycetota</taxon>
        <taxon>Planctomycetia</taxon>
        <taxon>Isosphaerales</taxon>
        <taxon>Isosphaeraceae</taxon>
        <taxon>Isosphaera</taxon>
    </lineage>
</organism>
<protein>
    <submittedName>
        <fullName evidence="3">Uncharacterized protein</fullName>
    </submittedName>
</protein>
<feature type="transmembrane region" description="Helical" evidence="2">
    <location>
        <begin position="77"/>
        <end position="95"/>
    </location>
</feature>
<reference evidence="3 4" key="2">
    <citation type="journal article" date="2011" name="Stand. Genomic Sci.">
        <title>Complete genome sequence of Isosphaera pallida type strain (IS1B).</title>
        <authorList>
            <consortium name="US DOE Joint Genome Institute (JGI-PGF)"/>
            <person name="Goker M."/>
            <person name="Cleland D."/>
            <person name="Saunders E."/>
            <person name="Lapidus A."/>
            <person name="Nolan M."/>
            <person name="Lucas S."/>
            <person name="Hammon N."/>
            <person name="Deshpande S."/>
            <person name="Cheng J.F."/>
            <person name="Tapia R."/>
            <person name="Han C."/>
            <person name="Goodwin L."/>
            <person name="Pitluck S."/>
            <person name="Liolios K."/>
            <person name="Pagani I."/>
            <person name="Ivanova N."/>
            <person name="Mavromatis K."/>
            <person name="Pati A."/>
            <person name="Chen A."/>
            <person name="Palaniappan K."/>
            <person name="Land M."/>
            <person name="Hauser L."/>
            <person name="Chang Y.J."/>
            <person name="Jeffries C.D."/>
            <person name="Detter J.C."/>
            <person name="Beck B."/>
            <person name="Woyke T."/>
            <person name="Bristow J."/>
            <person name="Eisen J.A."/>
            <person name="Markowitz V."/>
            <person name="Hugenholtz P."/>
            <person name="Kyrpides N.C."/>
            <person name="Klenk H.P."/>
        </authorList>
    </citation>
    <scope>NUCLEOTIDE SEQUENCE [LARGE SCALE GENOMIC DNA]</scope>
    <source>
        <strain evidence="4">ATCC 43644 / DSM 9630 / IS1B</strain>
    </source>
</reference>
<keyword evidence="2" id="KW-0812">Transmembrane</keyword>
<dbReference type="RefSeq" id="WP_013563888.1">
    <property type="nucleotide sequence ID" value="NC_014962.1"/>
</dbReference>
<dbReference type="EMBL" id="CP002353">
    <property type="protein sequence ID" value="ADV61599.1"/>
    <property type="molecule type" value="Genomic_DNA"/>
</dbReference>
<feature type="transmembrane region" description="Helical" evidence="2">
    <location>
        <begin position="37"/>
        <end position="57"/>
    </location>
</feature>
<feature type="transmembrane region" description="Helical" evidence="2">
    <location>
        <begin position="6"/>
        <end position="25"/>
    </location>
</feature>
<dbReference type="Proteomes" id="UP000008631">
    <property type="component" value="Chromosome"/>
</dbReference>
<name>E8R412_ISOPI</name>
<keyword evidence="2" id="KW-1133">Transmembrane helix</keyword>
<dbReference type="InParanoid" id="E8R412"/>
<evidence type="ECO:0000313" key="4">
    <source>
        <dbReference type="Proteomes" id="UP000008631"/>
    </source>
</evidence>